<evidence type="ECO:0000256" key="1">
    <source>
        <dbReference type="ARBA" id="ARBA00022679"/>
    </source>
</evidence>
<evidence type="ECO:0000259" key="3">
    <source>
        <dbReference type="PROSITE" id="PS51186"/>
    </source>
</evidence>
<dbReference type="InterPro" id="IPR000182">
    <property type="entry name" value="GNAT_dom"/>
</dbReference>
<evidence type="ECO:0000313" key="4">
    <source>
        <dbReference type="EMBL" id="NGN67241.1"/>
    </source>
</evidence>
<evidence type="ECO:0000313" key="5">
    <source>
        <dbReference type="Proteomes" id="UP000481583"/>
    </source>
</evidence>
<keyword evidence="4" id="KW-0689">Ribosomal protein</keyword>
<organism evidence="4 5">
    <name type="scientific">Streptomyces coryli</name>
    <dbReference type="NCBI Taxonomy" id="1128680"/>
    <lineage>
        <taxon>Bacteria</taxon>
        <taxon>Bacillati</taxon>
        <taxon>Actinomycetota</taxon>
        <taxon>Actinomycetes</taxon>
        <taxon>Kitasatosporales</taxon>
        <taxon>Streptomycetaceae</taxon>
        <taxon>Streptomyces</taxon>
    </lineage>
</organism>
<gene>
    <name evidence="4" type="primary">rimI</name>
    <name evidence="4" type="ORF">G5C51_25460</name>
</gene>
<proteinExistence type="predicted"/>
<name>A0A6G4U7S6_9ACTN</name>
<dbReference type="InterPro" id="IPR006464">
    <property type="entry name" value="AcTrfase_RimI/Ard1"/>
</dbReference>
<feature type="domain" description="N-acetyltransferase" evidence="3">
    <location>
        <begin position="11"/>
        <end position="166"/>
    </location>
</feature>
<dbReference type="SUPFAM" id="SSF55729">
    <property type="entry name" value="Acyl-CoA N-acyltransferases (Nat)"/>
    <property type="match status" value="1"/>
</dbReference>
<protein>
    <submittedName>
        <fullName evidence="4">Ribosomal protein S18-alanine N-acetyltransferase</fullName>
    </submittedName>
</protein>
<accession>A0A6G4U7S6</accession>
<dbReference type="PANTHER" id="PTHR43877">
    <property type="entry name" value="AMINOALKYLPHOSPHONATE N-ACETYLTRANSFERASE-RELATED-RELATED"/>
    <property type="match status" value="1"/>
</dbReference>
<dbReference type="Pfam" id="PF00583">
    <property type="entry name" value="Acetyltransf_1"/>
    <property type="match status" value="1"/>
</dbReference>
<dbReference type="InterPro" id="IPR016181">
    <property type="entry name" value="Acyl_CoA_acyltransferase"/>
</dbReference>
<dbReference type="NCBIfam" id="TIGR01575">
    <property type="entry name" value="rimI"/>
    <property type="match status" value="1"/>
</dbReference>
<keyword evidence="5" id="KW-1185">Reference proteome</keyword>
<dbReference type="RefSeq" id="WP_165240540.1">
    <property type="nucleotide sequence ID" value="NZ_JAAKZV010000132.1"/>
</dbReference>
<keyword evidence="2" id="KW-0012">Acyltransferase</keyword>
<dbReference type="GO" id="GO:0005840">
    <property type="term" value="C:ribosome"/>
    <property type="evidence" value="ECO:0007669"/>
    <property type="project" value="UniProtKB-KW"/>
</dbReference>
<dbReference type="GO" id="GO:0008080">
    <property type="term" value="F:N-acetyltransferase activity"/>
    <property type="evidence" value="ECO:0007669"/>
    <property type="project" value="InterPro"/>
</dbReference>
<dbReference type="EMBL" id="JAAKZV010000132">
    <property type="protein sequence ID" value="NGN67241.1"/>
    <property type="molecule type" value="Genomic_DNA"/>
</dbReference>
<evidence type="ECO:0000256" key="2">
    <source>
        <dbReference type="ARBA" id="ARBA00023315"/>
    </source>
</evidence>
<dbReference type="InterPro" id="IPR050832">
    <property type="entry name" value="Bact_Acetyltransf"/>
</dbReference>
<dbReference type="Proteomes" id="UP000481583">
    <property type="component" value="Unassembled WGS sequence"/>
</dbReference>
<sequence length="170" mass="18720">MTPAVTGAPPVTLREMRWWDIEPVLDLERKAFPEDAWSPAMFWSDLAHTRGPAADRRYVVAEEPEPDGGTRIVGYAGLGWNPDTADILTIAAAADRLGTGVGPALLEDLLAAAAAAGCAEVLLDVRVDNHRAQRFYERYGFTTIGVRRGYYQPGNVDAFVMRRTEKTEKD</sequence>
<dbReference type="AlphaFoldDB" id="A0A6G4U7S6"/>
<keyword evidence="4" id="KW-0687">Ribonucleoprotein</keyword>
<dbReference type="Gene3D" id="3.40.630.30">
    <property type="match status" value="1"/>
</dbReference>
<comment type="caution">
    <text evidence="4">The sequence shown here is derived from an EMBL/GenBank/DDBJ whole genome shotgun (WGS) entry which is preliminary data.</text>
</comment>
<reference evidence="4 5" key="1">
    <citation type="submission" date="2020-02" db="EMBL/GenBank/DDBJ databases">
        <title>Whole-genome analyses of novel actinobacteria.</title>
        <authorList>
            <person name="Sahin N."/>
        </authorList>
    </citation>
    <scope>NUCLEOTIDE SEQUENCE [LARGE SCALE GENOMIC DNA]</scope>
    <source>
        <strain evidence="4 5">A7024</strain>
    </source>
</reference>
<dbReference type="PROSITE" id="PS51186">
    <property type="entry name" value="GNAT"/>
    <property type="match status" value="1"/>
</dbReference>
<keyword evidence="1 4" id="KW-0808">Transferase</keyword>